<keyword evidence="5" id="KW-1185">Reference proteome</keyword>
<dbReference type="PANTHER" id="PTHR43976">
    <property type="entry name" value="SHORT CHAIN DEHYDROGENASE"/>
    <property type="match status" value="1"/>
</dbReference>
<dbReference type="InParanoid" id="C7QHK8"/>
<dbReference type="CDD" id="cd05374">
    <property type="entry name" value="17beta-HSD-like_SDR_c"/>
    <property type="match status" value="1"/>
</dbReference>
<organism evidence="4 5">
    <name type="scientific">Catenulispora acidiphila (strain DSM 44928 / JCM 14897 / NBRC 102108 / NRRL B-24433 / ID139908)</name>
    <dbReference type="NCBI Taxonomy" id="479433"/>
    <lineage>
        <taxon>Bacteria</taxon>
        <taxon>Bacillati</taxon>
        <taxon>Actinomycetota</taxon>
        <taxon>Actinomycetes</taxon>
        <taxon>Catenulisporales</taxon>
        <taxon>Catenulisporaceae</taxon>
        <taxon>Catenulispora</taxon>
    </lineage>
</organism>
<sequence length="281" mass="28996">MVDMTNASDTPRRWFITGANSGFGLALVHAALSAGDEVVAAVRRPETMADLVAASGGRVSVVELDLGDRDRLRAAVEAAGRIDILVNNAGFGIVGAIEETSEAELRNAMEVMFFGPLELTRLVLPQMRARRAGTVVQLTSMGGMLAFPGVGAYCAAKGALELASEALAGEVAPLGINVLIVEPGAFRTGFAAPAALQAVDARIADYDGTAGATRDGLPTSHGAQEGDPVKAAAAVLEVLGWKEPPLRLALGNDAVDEIRRKLASVGADLDATEHLGRAMSA</sequence>
<dbReference type="InterPro" id="IPR036291">
    <property type="entry name" value="NAD(P)-bd_dom_sf"/>
</dbReference>
<dbReference type="HOGENOM" id="CLU_010194_2_9_11"/>
<reference evidence="4 5" key="1">
    <citation type="journal article" date="2009" name="Stand. Genomic Sci.">
        <title>Complete genome sequence of Catenulispora acidiphila type strain (ID 139908).</title>
        <authorList>
            <person name="Copeland A."/>
            <person name="Lapidus A."/>
            <person name="Glavina Del Rio T."/>
            <person name="Nolan M."/>
            <person name="Lucas S."/>
            <person name="Chen F."/>
            <person name="Tice H."/>
            <person name="Cheng J.F."/>
            <person name="Bruce D."/>
            <person name="Goodwin L."/>
            <person name="Pitluck S."/>
            <person name="Mikhailova N."/>
            <person name="Pati A."/>
            <person name="Ivanova N."/>
            <person name="Mavromatis K."/>
            <person name="Chen A."/>
            <person name="Palaniappan K."/>
            <person name="Chain P."/>
            <person name="Land M."/>
            <person name="Hauser L."/>
            <person name="Chang Y.J."/>
            <person name="Jeffries C.D."/>
            <person name="Chertkov O."/>
            <person name="Brettin T."/>
            <person name="Detter J.C."/>
            <person name="Han C."/>
            <person name="Ali Z."/>
            <person name="Tindall B.J."/>
            <person name="Goker M."/>
            <person name="Bristow J."/>
            <person name="Eisen J.A."/>
            <person name="Markowitz V."/>
            <person name="Hugenholtz P."/>
            <person name="Kyrpides N.C."/>
            <person name="Klenk H.P."/>
        </authorList>
    </citation>
    <scope>NUCLEOTIDE SEQUENCE [LARGE SCALE GENOMIC DNA]</scope>
    <source>
        <strain evidence="5">DSM 44928 / JCM 14897 / NBRC 102108 / NRRL B-24433 / ID139908</strain>
    </source>
</reference>
<dbReference type="Pfam" id="PF00106">
    <property type="entry name" value="adh_short"/>
    <property type="match status" value="1"/>
</dbReference>
<dbReference type="EMBL" id="CP001700">
    <property type="protein sequence ID" value="ACU71033.1"/>
    <property type="molecule type" value="Genomic_DNA"/>
</dbReference>
<keyword evidence="2" id="KW-0560">Oxidoreductase</keyword>
<protein>
    <submittedName>
        <fullName evidence="4">Short-chain dehydrogenase/reductase SDR</fullName>
    </submittedName>
</protein>
<evidence type="ECO:0000313" key="4">
    <source>
        <dbReference type="EMBL" id="ACU71033.1"/>
    </source>
</evidence>
<dbReference type="InterPro" id="IPR051911">
    <property type="entry name" value="SDR_oxidoreductase"/>
</dbReference>
<dbReference type="InterPro" id="IPR002347">
    <property type="entry name" value="SDR_fam"/>
</dbReference>
<dbReference type="AlphaFoldDB" id="C7QHK8"/>
<dbReference type="Proteomes" id="UP000000851">
    <property type="component" value="Chromosome"/>
</dbReference>
<evidence type="ECO:0000313" key="5">
    <source>
        <dbReference type="Proteomes" id="UP000000851"/>
    </source>
</evidence>
<evidence type="ECO:0000256" key="1">
    <source>
        <dbReference type="ARBA" id="ARBA00006484"/>
    </source>
</evidence>
<accession>C7QHK8</accession>
<dbReference type="eggNOG" id="COG0300">
    <property type="taxonomic scope" value="Bacteria"/>
</dbReference>
<evidence type="ECO:0000256" key="2">
    <source>
        <dbReference type="ARBA" id="ARBA00023002"/>
    </source>
</evidence>
<dbReference type="STRING" id="479433.Caci_2114"/>
<dbReference type="SUPFAM" id="SSF51735">
    <property type="entry name" value="NAD(P)-binding Rossmann-fold domains"/>
    <property type="match status" value="1"/>
</dbReference>
<proteinExistence type="inferred from homology"/>
<dbReference type="GO" id="GO:0016491">
    <property type="term" value="F:oxidoreductase activity"/>
    <property type="evidence" value="ECO:0007669"/>
    <property type="project" value="UniProtKB-KW"/>
</dbReference>
<dbReference type="Gene3D" id="3.40.50.720">
    <property type="entry name" value="NAD(P)-binding Rossmann-like Domain"/>
    <property type="match status" value="1"/>
</dbReference>
<dbReference type="PRINTS" id="PR00081">
    <property type="entry name" value="GDHRDH"/>
</dbReference>
<dbReference type="PRINTS" id="PR00080">
    <property type="entry name" value="SDRFAMILY"/>
</dbReference>
<gene>
    <name evidence="4" type="ordered locus">Caci_2114</name>
</gene>
<dbReference type="PANTHER" id="PTHR43976:SF16">
    <property type="entry name" value="SHORT-CHAIN DEHYDROGENASE_REDUCTASE FAMILY PROTEIN"/>
    <property type="match status" value="1"/>
</dbReference>
<evidence type="ECO:0000256" key="3">
    <source>
        <dbReference type="RuleBase" id="RU000363"/>
    </source>
</evidence>
<name>C7QHK8_CATAD</name>
<dbReference type="KEGG" id="cai:Caci_2114"/>
<comment type="similarity">
    <text evidence="1 3">Belongs to the short-chain dehydrogenases/reductases (SDR) family.</text>
</comment>